<organism evidence="2">
    <name type="scientific">uncultured delta proteobacterium HF0010_10I05</name>
    <dbReference type="NCBI Taxonomy" id="710822"/>
    <lineage>
        <taxon>Bacteria</taxon>
        <taxon>Deltaproteobacteria</taxon>
        <taxon>environmental samples</taxon>
    </lineage>
</organism>
<feature type="chain" id="PRO_5003143203" evidence="1">
    <location>
        <begin position="24"/>
        <end position="528"/>
    </location>
</feature>
<feature type="signal peptide" evidence="1">
    <location>
        <begin position="1"/>
        <end position="23"/>
    </location>
</feature>
<name>E0XX30_9DELT</name>
<reference evidence="2" key="1">
    <citation type="journal article" date="2011" name="Environ. Microbiol.">
        <title>Time-series analyses of Monterey Bay coastal microbial picoplankton using a 'genome proxy' microarray.</title>
        <authorList>
            <person name="Rich V.I."/>
            <person name="Pham V.D."/>
            <person name="Eppley J."/>
            <person name="Shi Y."/>
            <person name="DeLong E.F."/>
        </authorList>
    </citation>
    <scope>NUCLEOTIDE SEQUENCE</scope>
</reference>
<sequence length="528" mass="58024">MTRTIRRRQLLKATLGLGGLACASPFGWSMAPKVMASTPSFTDYKAMVCVFLYGGNDSFNMLIPADNTSFGDYRSIRGNLAVDNTKTIPIPDLNSTLTNPYATDSNDSAYRQDGIYRPKVLALGVNPVMPELARLIADNKASVVANVGPLVKPVSKTDISGFTTSQVQQNLPLFLFSHNHQQRILQTGKANSLDDTGWAGRIADQWQGINSPVGLNISYFGNDRMLIGETTSPLVLNPGQPTRFSEMQNDSLNSNLHRKALFQALAGSTNEKNFATYRTDNPWQKLYGNILQKSHTTIDELYQKWQSVSAEDFFSTADPYNQSLFYPYADSSDTSFLGLEDSLSGKLIPQLDAVARMIHLGKTDYGFKRQIFFVLHGGFDTHGSQTDVHPVILRELSLGLWKFQKALEELGLENNVTTFTMSDFGRTMSNNGDGTDHAWGGHHIVMGGDGNNTSGNLNGGQLLGTVPNVTLGGNDDYSDKGRIIPTTSQDQLNATICQWFGVPTTDIETTLFPNLTNFSTKYLNLFAS</sequence>
<evidence type="ECO:0000313" key="2">
    <source>
        <dbReference type="EMBL" id="ADI18971.1"/>
    </source>
</evidence>
<dbReference type="InterPro" id="IPR006311">
    <property type="entry name" value="TAT_signal"/>
</dbReference>
<dbReference type="EMBL" id="GU474906">
    <property type="protein sequence ID" value="ADI18971.1"/>
    <property type="molecule type" value="Genomic_DNA"/>
</dbReference>
<dbReference type="PROSITE" id="PS51318">
    <property type="entry name" value="TAT"/>
    <property type="match status" value="1"/>
</dbReference>
<dbReference type="PANTHER" id="PTHR43737">
    <property type="entry name" value="BLL7424 PROTEIN"/>
    <property type="match status" value="1"/>
</dbReference>
<protein>
    <submittedName>
        <fullName evidence="2">Uncharacterized protein conserved in bacteria</fullName>
    </submittedName>
</protein>
<accession>E0XX30</accession>
<evidence type="ECO:0000256" key="1">
    <source>
        <dbReference type="SAM" id="SignalP"/>
    </source>
</evidence>
<keyword evidence="1" id="KW-0732">Signal</keyword>
<dbReference type="PANTHER" id="PTHR43737:SF1">
    <property type="entry name" value="DUF1501 DOMAIN-CONTAINING PROTEIN"/>
    <property type="match status" value="1"/>
</dbReference>
<proteinExistence type="predicted"/>
<dbReference type="Pfam" id="PF07394">
    <property type="entry name" value="DUF1501"/>
    <property type="match status" value="1"/>
</dbReference>
<dbReference type="AlphaFoldDB" id="E0XX30"/>
<dbReference type="InterPro" id="IPR010869">
    <property type="entry name" value="DUF1501"/>
</dbReference>